<feature type="transmembrane region" description="Helical" evidence="10">
    <location>
        <begin position="237"/>
        <end position="260"/>
    </location>
</feature>
<name>A0A235BMY7_UNCW3</name>
<keyword evidence="9 10" id="KW-0472">Membrane</keyword>
<feature type="transmembrane region" description="Helical" evidence="10">
    <location>
        <begin position="77"/>
        <end position="97"/>
    </location>
</feature>
<protein>
    <recommendedName>
        <fullName evidence="11">Peptidase M50 domain-containing protein</fullName>
    </recommendedName>
</protein>
<dbReference type="Pfam" id="PF02163">
    <property type="entry name" value="Peptidase_M50"/>
    <property type="match status" value="1"/>
</dbReference>
<evidence type="ECO:0000313" key="12">
    <source>
        <dbReference type="EMBL" id="OYD13820.1"/>
    </source>
</evidence>
<evidence type="ECO:0000256" key="5">
    <source>
        <dbReference type="ARBA" id="ARBA00022692"/>
    </source>
</evidence>
<evidence type="ECO:0000256" key="10">
    <source>
        <dbReference type="SAM" id="Phobius"/>
    </source>
</evidence>
<dbReference type="InterPro" id="IPR044838">
    <property type="entry name" value="EGY1-like"/>
</dbReference>
<keyword evidence="5 10" id="KW-0812">Transmembrane</keyword>
<dbReference type="EMBL" id="NOZQ01000214">
    <property type="protein sequence ID" value="OYD13820.1"/>
    <property type="molecule type" value="Genomic_DNA"/>
</dbReference>
<reference evidence="12 13" key="1">
    <citation type="submission" date="2017-07" db="EMBL/GenBank/DDBJ databases">
        <title>Recovery of genomes from metagenomes via a dereplication, aggregation, and scoring strategy.</title>
        <authorList>
            <person name="Sieber C.M."/>
            <person name="Probst A.J."/>
            <person name="Sharrar A."/>
            <person name="Thomas B.C."/>
            <person name="Hess M."/>
            <person name="Tringe S.G."/>
            <person name="Banfield J.F."/>
        </authorList>
    </citation>
    <scope>NUCLEOTIDE SEQUENCE [LARGE SCALE GENOMIC DNA]</scope>
    <source>
        <strain evidence="12">JGI_Cruoil_03_44_89</strain>
    </source>
</reference>
<feature type="domain" description="Peptidase M50" evidence="11">
    <location>
        <begin position="115"/>
        <end position="279"/>
    </location>
</feature>
<organism evidence="12 13">
    <name type="scientific">candidate division WOR-3 bacterium JGI_Cruoil_03_44_89</name>
    <dbReference type="NCBI Taxonomy" id="1973748"/>
    <lineage>
        <taxon>Bacteria</taxon>
        <taxon>Bacteria division WOR-3</taxon>
    </lineage>
</organism>
<comment type="subcellular location">
    <subcellularLocation>
        <location evidence="2">Membrane</location>
        <topology evidence="2">Multi-pass membrane protein</topology>
    </subcellularLocation>
</comment>
<evidence type="ECO:0000256" key="7">
    <source>
        <dbReference type="ARBA" id="ARBA00022946"/>
    </source>
</evidence>
<evidence type="ECO:0000256" key="2">
    <source>
        <dbReference type="ARBA" id="ARBA00004141"/>
    </source>
</evidence>
<comment type="caution">
    <text evidence="12">The sequence shown here is derived from an EMBL/GenBank/DDBJ whole genome shotgun (WGS) entry which is preliminary data.</text>
</comment>
<evidence type="ECO:0000313" key="13">
    <source>
        <dbReference type="Proteomes" id="UP000215215"/>
    </source>
</evidence>
<dbReference type="PANTHER" id="PTHR31412">
    <property type="entry name" value="ZINC METALLOPROTEASE EGY1"/>
    <property type="match status" value="1"/>
</dbReference>
<feature type="transmembrane region" description="Helical" evidence="10">
    <location>
        <begin position="280"/>
        <end position="310"/>
    </location>
</feature>
<dbReference type="CDD" id="cd06160">
    <property type="entry name" value="S2P-M50_like_2"/>
    <property type="match status" value="1"/>
</dbReference>
<comment type="similarity">
    <text evidence="3">Belongs to the peptidase M50B family.</text>
</comment>
<evidence type="ECO:0000256" key="9">
    <source>
        <dbReference type="ARBA" id="ARBA00023136"/>
    </source>
</evidence>
<keyword evidence="4" id="KW-0645">Protease</keyword>
<accession>A0A235BMY7</accession>
<evidence type="ECO:0000256" key="1">
    <source>
        <dbReference type="ARBA" id="ARBA00001947"/>
    </source>
</evidence>
<dbReference type="GO" id="GO:0008233">
    <property type="term" value="F:peptidase activity"/>
    <property type="evidence" value="ECO:0007669"/>
    <property type="project" value="UniProtKB-KW"/>
</dbReference>
<feature type="transmembrane region" description="Helical" evidence="10">
    <location>
        <begin position="173"/>
        <end position="200"/>
    </location>
</feature>
<evidence type="ECO:0000256" key="3">
    <source>
        <dbReference type="ARBA" id="ARBA00007931"/>
    </source>
</evidence>
<dbReference type="GO" id="GO:0006508">
    <property type="term" value="P:proteolysis"/>
    <property type="evidence" value="ECO:0007669"/>
    <property type="project" value="UniProtKB-KW"/>
</dbReference>
<keyword evidence="7" id="KW-0809">Transit peptide</keyword>
<evidence type="ECO:0000256" key="8">
    <source>
        <dbReference type="ARBA" id="ARBA00022989"/>
    </source>
</evidence>
<feature type="transmembrane region" description="Helical" evidence="10">
    <location>
        <begin position="103"/>
        <end position="123"/>
    </location>
</feature>
<evidence type="ECO:0000256" key="4">
    <source>
        <dbReference type="ARBA" id="ARBA00022670"/>
    </source>
</evidence>
<dbReference type="GO" id="GO:0016020">
    <property type="term" value="C:membrane"/>
    <property type="evidence" value="ECO:0007669"/>
    <property type="project" value="UniProtKB-SubCell"/>
</dbReference>
<proteinExistence type="inferred from homology"/>
<dbReference type="InterPro" id="IPR008915">
    <property type="entry name" value="Peptidase_M50"/>
</dbReference>
<sequence length="350" mass="38820">MYYNKTMVEDIIEQYMEIDEKLTENSFLVTPRTGNAFSLLKNRLTEYALLPILKKREDGKILLYLYKWNPPKRSRNWVNLALFIATVFTTLWVGGMLARPHDFSFPGGLIYGIPFSFTLLFILGSHEFGHYFACKRLGINATLPYFIPVPPPSPLGTFGAVIRIKSPMENRNALIEVGAMGPLTGLVFAIPAMVIGLLLSETVPSSYVEKGAAIQLGNSILSLFLTNIVIKEPSGSALLFHPVAWAAWIGMFVTAVNLLPVGQLDGGHISFAMFSKRHKVVGWTVIGILLILGFFSWKGFIVWAFLVSILGVHHPPPLNMVEPLDKKHKAIGVISLVAFALTFVPAPFKF</sequence>
<keyword evidence="8 10" id="KW-1133">Transmembrane helix</keyword>
<dbReference type="PANTHER" id="PTHR31412:SF0">
    <property type="entry name" value="ZINC METALLOPROTEASE EGY1, CHLOROPLASTIC-RELATED"/>
    <property type="match status" value="1"/>
</dbReference>
<dbReference type="AlphaFoldDB" id="A0A235BMY7"/>
<comment type="cofactor">
    <cofactor evidence="1">
        <name>Zn(2+)</name>
        <dbReference type="ChEBI" id="CHEBI:29105"/>
    </cofactor>
</comment>
<gene>
    <name evidence="12" type="ORF">CH333_09795</name>
</gene>
<evidence type="ECO:0000256" key="6">
    <source>
        <dbReference type="ARBA" id="ARBA00022801"/>
    </source>
</evidence>
<feature type="transmembrane region" description="Helical" evidence="10">
    <location>
        <begin position="330"/>
        <end position="348"/>
    </location>
</feature>
<keyword evidence="6" id="KW-0378">Hydrolase</keyword>
<dbReference type="Proteomes" id="UP000215215">
    <property type="component" value="Unassembled WGS sequence"/>
</dbReference>
<evidence type="ECO:0000259" key="11">
    <source>
        <dbReference type="Pfam" id="PF02163"/>
    </source>
</evidence>